<name>A0A3N4H827_ASCIM</name>
<dbReference type="Proteomes" id="UP000275078">
    <property type="component" value="Unassembled WGS sequence"/>
</dbReference>
<protein>
    <submittedName>
        <fullName evidence="1">Uncharacterized protein</fullName>
    </submittedName>
</protein>
<dbReference type="AlphaFoldDB" id="A0A3N4H827"/>
<accession>A0A3N4H827</accession>
<organism evidence="1 2">
    <name type="scientific">Ascobolus immersus RN42</name>
    <dbReference type="NCBI Taxonomy" id="1160509"/>
    <lineage>
        <taxon>Eukaryota</taxon>
        <taxon>Fungi</taxon>
        <taxon>Dikarya</taxon>
        <taxon>Ascomycota</taxon>
        <taxon>Pezizomycotina</taxon>
        <taxon>Pezizomycetes</taxon>
        <taxon>Pezizales</taxon>
        <taxon>Ascobolaceae</taxon>
        <taxon>Ascobolus</taxon>
    </lineage>
</organism>
<evidence type="ECO:0000313" key="1">
    <source>
        <dbReference type="EMBL" id="RPA70962.1"/>
    </source>
</evidence>
<proteinExistence type="predicted"/>
<gene>
    <name evidence="1" type="ORF">BJ508DRAFT_316042</name>
</gene>
<sequence>MAKYTDLPNELRREIAHCTETWLEFNALRHVSKAHFYLLSNKLDVDRWLVAKIKIKKTSPAPNILVNLFFTTSSANVWKMVHKLWTYAGIPTPPELDFRNRSFELILYVSNWEIWREMASNSLRSDSSHVPLTRRELEKYDGIFGGREGNEVSLVSRVETVIEAIVLRNPLPDWGNGPSRNVFLDSHMRSIVKPLASNSRFFNRCGNHLGRQFWEDDLILQLYWKHQSGCPMLTVGSRKRFKSSMLWKYSRVVLGEWIDSIFDSAPECVDTESFKIYVKHLRIGFDEVYMWMRLLAQIWDYEHSYYTDTWLEFSAHRQICRANLQLLSNAYDIKQWLGTISLHKASPIPNLLVKTLFATPGPSPHVWKMLRDLWRRAGFPVPVNLDDFELRLHFSNWETWRKMAFDSQLAPSTSTYIPLDNEEVEKYGEALIPTEDQMYKIQKATRKHKYDRGTPVSYFARAVHSDLHFGPQLRELREFWYAEARYFGFRVWVMELLDGAPIVVDESSYQKYITYKDIGLHEVVEWMNLVGKIWDFEQCTCLEKHRKS</sequence>
<dbReference type="EMBL" id="ML120000">
    <property type="protein sequence ID" value="RPA70962.1"/>
    <property type="molecule type" value="Genomic_DNA"/>
</dbReference>
<evidence type="ECO:0000313" key="2">
    <source>
        <dbReference type="Proteomes" id="UP000275078"/>
    </source>
</evidence>
<keyword evidence="2" id="KW-1185">Reference proteome</keyword>
<reference evidence="1 2" key="1">
    <citation type="journal article" date="2018" name="Nat. Ecol. Evol.">
        <title>Pezizomycetes genomes reveal the molecular basis of ectomycorrhizal truffle lifestyle.</title>
        <authorList>
            <person name="Murat C."/>
            <person name="Payen T."/>
            <person name="Noel B."/>
            <person name="Kuo A."/>
            <person name="Morin E."/>
            <person name="Chen J."/>
            <person name="Kohler A."/>
            <person name="Krizsan K."/>
            <person name="Balestrini R."/>
            <person name="Da Silva C."/>
            <person name="Montanini B."/>
            <person name="Hainaut M."/>
            <person name="Levati E."/>
            <person name="Barry K.W."/>
            <person name="Belfiori B."/>
            <person name="Cichocki N."/>
            <person name="Clum A."/>
            <person name="Dockter R.B."/>
            <person name="Fauchery L."/>
            <person name="Guy J."/>
            <person name="Iotti M."/>
            <person name="Le Tacon F."/>
            <person name="Lindquist E.A."/>
            <person name="Lipzen A."/>
            <person name="Malagnac F."/>
            <person name="Mello A."/>
            <person name="Molinier V."/>
            <person name="Miyauchi S."/>
            <person name="Poulain J."/>
            <person name="Riccioni C."/>
            <person name="Rubini A."/>
            <person name="Sitrit Y."/>
            <person name="Splivallo R."/>
            <person name="Traeger S."/>
            <person name="Wang M."/>
            <person name="Zifcakova L."/>
            <person name="Wipf D."/>
            <person name="Zambonelli A."/>
            <person name="Paolocci F."/>
            <person name="Nowrousian M."/>
            <person name="Ottonello S."/>
            <person name="Baldrian P."/>
            <person name="Spatafora J.W."/>
            <person name="Henrissat B."/>
            <person name="Nagy L.G."/>
            <person name="Aury J.M."/>
            <person name="Wincker P."/>
            <person name="Grigoriev I.V."/>
            <person name="Bonfante P."/>
            <person name="Martin F.M."/>
        </authorList>
    </citation>
    <scope>NUCLEOTIDE SEQUENCE [LARGE SCALE GENOMIC DNA]</scope>
    <source>
        <strain evidence="1 2">RN42</strain>
    </source>
</reference>